<accession>A0ABX6T920</accession>
<evidence type="ECO:0000313" key="2">
    <source>
        <dbReference type="Proteomes" id="UP000516105"/>
    </source>
</evidence>
<dbReference type="Proteomes" id="UP000516105">
    <property type="component" value="Chromosome"/>
</dbReference>
<reference evidence="1 2" key="1">
    <citation type="submission" date="2020-08" db="EMBL/GenBank/DDBJ databases">
        <title>Genome sequence of Sphingomonas sediminicola KACC 15039T.</title>
        <authorList>
            <person name="Hyun D.-W."/>
            <person name="Bae J.-W."/>
        </authorList>
    </citation>
    <scope>NUCLEOTIDE SEQUENCE [LARGE SCALE GENOMIC DNA]</scope>
    <source>
        <strain evidence="1 2">KACC 15039</strain>
    </source>
</reference>
<keyword evidence="2" id="KW-1185">Reference proteome</keyword>
<organism evidence="1 2">
    <name type="scientific">Sphingomonas sediminicola</name>
    <dbReference type="NCBI Taxonomy" id="386874"/>
    <lineage>
        <taxon>Bacteria</taxon>
        <taxon>Pseudomonadati</taxon>
        <taxon>Pseudomonadota</taxon>
        <taxon>Alphaproteobacteria</taxon>
        <taxon>Sphingomonadales</taxon>
        <taxon>Sphingomonadaceae</taxon>
        <taxon>Sphingomonas</taxon>
    </lineage>
</organism>
<gene>
    <name evidence="1" type="ORF">H9L14_03960</name>
</gene>
<dbReference type="EMBL" id="CP060782">
    <property type="protein sequence ID" value="QNP46357.1"/>
    <property type="molecule type" value="Genomic_DNA"/>
</dbReference>
<evidence type="ECO:0000313" key="1">
    <source>
        <dbReference type="EMBL" id="QNP46357.1"/>
    </source>
</evidence>
<proteinExistence type="predicted"/>
<sequence>MIFLLAAVVQTVTVQRSDVIDLTIPQPCEQTKADQEVVVCAKRGESPYRLGELPPAKRQALPDAQVKIAGGVSAGAETESIDVGGFSSNRLMLRFKMKF</sequence>
<name>A0ABX6T920_9SPHN</name>
<protein>
    <submittedName>
        <fullName evidence="1">Uncharacterized protein</fullName>
    </submittedName>
</protein>
<dbReference type="RefSeq" id="WP_187709310.1">
    <property type="nucleotide sequence ID" value="NZ_CP060782.1"/>
</dbReference>